<dbReference type="EMBL" id="JAGPNK010000022">
    <property type="protein sequence ID" value="KAH7304588.1"/>
    <property type="molecule type" value="Genomic_DNA"/>
</dbReference>
<dbReference type="AlphaFoldDB" id="A0A8K0SCW1"/>
<evidence type="ECO:0000313" key="2">
    <source>
        <dbReference type="Proteomes" id="UP000813444"/>
    </source>
</evidence>
<organism evidence="1 2">
    <name type="scientific">Stachybotrys elegans</name>
    <dbReference type="NCBI Taxonomy" id="80388"/>
    <lineage>
        <taxon>Eukaryota</taxon>
        <taxon>Fungi</taxon>
        <taxon>Dikarya</taxon>
        <taxon>Ascomycota</taxon>
        <taxon>Pezizomycotina</taxon>
        <taxon>Sordariomycetes</taxon>
        <taxon>Hypocreomycetidae</taxon>
        <taxon>Hypocreales</taxon>
        <taxon>Stachybotryaceae</taxon>
        <taxon>Stachybotrys</taxon>
    </lineage>
</organism>
<evidence type="ECO:0000313" key="1">
    <source>
        <dbReference type="EMBL" id="KAH7304588.1"/>
    </source>
</evidence>
<sequence>MEHKDKVEAAYHTELFQQFIKCAVANICATIGLDGDPYDWWDVRCVLEESTEKVLSHYYELEARKYINQNNFLIEAGQVFEFFRSHKSLPQDMRQILRKLKLVSEEWKAEGSESFIYLVTKRKGSLHKLSQAARDAWRAPQQLLQRFTLCKAVKGIQGK</sequence>
<dbReference type="Proteomes" id="UP000813444">
    <property type="component" value="Unassembled WGS sequence"/>
</dbReference>
<name>A0A8K0SCW1_9HYPO</name>
<accession>A0A8K0SCW1</accession>
<protein>
    <submittedName>
        <fullName evidence="1">Uncharacterized protein</fullName>
    </submittedName>
</protein>
<reference evidence="1" key="1">
    <citation type="journal article" date="2021" name="Nat. Commun.">
        <title>Genetic determinants of endophytism in the Arabidopsis root mycobiome.</title>
        <authorList>
            <person name="Mesny F."/>
            <person name="Miyauchi S."/>
            <person name="Thiergart T."/>
            <person name="Pickel B."/>
            <person name="Atanasova L."/>
            <person name="Karlsson M."/>
            <person name="Huettel B."/>
            <person name="Barry K.W."/>
            <person name="Haridas S."/>
            <person name="Chen C."/>
            <person name="Bauer D."/>
            <person name="Andreopoulos W."/>
            <person name="Pangilinan J."/>
            <person name="LaButti K."/>
            <person name="Riley R."/>
            <person name="Lipzen A."/>
            <person name="Clum A."/>
            <person name="Drula E."/>
            <person name="Henrissat B."/>
            <person name="Kohler A."/>
            <person name="Grigoriev I.V."/>
            <person name="Martin F.M."/>
            <person name="Hacquard S."/>
        </authorList>
    </citation>
    <scope>NUCLEOTIDE SEQUENCE</scope>
    <source>
        <strain evidence="1">MPI-CAGE-CH-0235</strain>
    </source>
</reference>
<comment type="caution">
    <text evidence="1">The sequence shown here is derived from an EMBL/GenBank/DDBJ whole genome shotgun (WGS) entry which is preliminary data.</text>
</comment>
<keyword evidence="2" id="KW-1185">Reference proteome</keyword>
<proteinExistence type="predicted"/>
<gene>
    <name evidence="1" type="ORF">B0I35DRAFT_484417</name>
</gene>